<dbReference type="AlphaFoldDB" id="A0AAD1UDP2"/>
<sequence length="420" mass="48800">MKASRKPLSLNRRTKTIQGKRLNHVLNERTKTARSNNRKESIQNRSYHEGLRLNTSQAKRQGFDCTNNRIFNNSSTHYYSYSDKESKKRSINYMNYSKIDHDIITNKPVETPYSNFRDKLLKFEPQKFQDTRKPRVLNRKPRPVNIMKNINYVANLSKLNSLKKESERKNSSMTFTKKNADLKNDGKYVFFKRKSTNVSRRFNELNYSSQKGRKKYNGSSSRTESYVRSNASQSACSVRSYKSSSAVKRLKRNLTVDSTLKNGKNNNIIVEKDNTETIDQIFQSLELKIAENFKGDEHDKAIKRLELLKKYITKSNADVIEILKKRLMSQLLINKKDSNPFLKTSSDSKACYFLNILGSEGTNTTRPPKRNTKRLQQNLRMFEPPRPCFTLPTRRCRNVCNRTLNNLPSPNSKSCSSPVP</sequence>
<accession>A0AAD1UDP2</accession>
<feature type="region of interest" description="Disordered" evidence="1">
    <location>
        <begin position="209"/>
        <end position="229"/>
    </location>
</feature>
<keyword evidence="3" id="KW-1185">Reference proteome</keyword>
<reference evidence="2" key="1">
    <citation type="submission" date="2023-07" db="EMBL/GenBank/DDBJ databases">
        <authorList>
            <consortium name="AG Swart"/>
            <person name="Singh M."/>
            <person name="Singh A."/>
            <person name="Seah K."/>
            <person name="Emmerich C."/>
        </authorList>
    </citation>
    <scope>NUCLEOTIDE SEQUENCE</scope>
    <source>
        <strain evidence="2">DP1</strain>
    </source>
</reference>
<name>A0AAD1UDP2_EUPCR</name>
<comment type="caution">
    <text evidence="2">The sequence shown here is derived from an EMBL/GenBank/DDBJ whole genome shotgun (WGS) entry which is preliminary data.</text>
</comment>
<proteinExistence type="predicted"/>
<dbReference type="Proteomes" id="UP001295684">
    <property type="component" value="Unassembled WGS sequence"/>
</dbReference>
<organism evidence="2 3">
    <name type="scientific">Euplotes crassus</name>
    <dbReference type="NCBI Taxonomy" id="5936"/>
    <lineage>
        <taxon>Eukaryota</taxon>
        <taxon>Sar</taxon>
        <taxon>Alveolata</taxon>
        <taxon>Ciliophora</taxon>
        <taxon>Intramacronucleata</taxon>
        <taxon>Spirotrichea</taxon>
        <taxon>Hypotrichia</taxon>
        <taxon>Euplotida</taxon>
        <taxon>Euplotidae</taxon>
        <taxon>Moneuplotes</taxon>
    </lineage>
</organism>
<protein>
    <submittedName>
        <fullName evidence="2">Uncharacterized protein</fullName>
    </submittedName>
</protein>
<evidence type="ECO:0000313" key="3">
    <source>
        <dbReference type="Proteomes" id="UP001295684"/>
    </source>
</evidence>
<dbReference type="EMBL" id="CAMPGE010008412">
    <property type="protein sequence ID" value="CAI2367311.1"/>
    <property type="molecule type" value="Genomic_DNA"/>
</dbReference>
<evidence type="ECO:0000256" key="1">
    <source>
        <dbReference type="SAM" id="MobiDB-lite"/>
    </source>
</evidence>
<feature type="compositionally biased region" description="Polar residues" evidence="1">
    <location>
        <begin position="217"/>
        <end position="229"/>
    </location>
</feature>
<gene>
    <name evidence="2" type="ORF">ECRASSUSDP1_LOCUS8593</name>
</gene>
<evidence type="ECO:0000313" key="2">
    <source>
        <dbReference type="EMBL" id="CAI2367311.1"/>
    </source>
</evidence>